<keyword evidence="2" id="KW-0812">Transmembrane</keyword>
<evidence type="ECO:0000256" key="2">
    <source>
        <dbReference type="SAM" id="Phobius"/>
    </source>
</evidence>
<proteinExistence type="predicted"/>
<dbReference type="InterPro" id="IPR013597">
    <property type="entry name" value="Mat_intron_G2"/>
</dbReference>
<sequence length="1727" mass="205957">MYKYLKNIKRVDSNFFNQSKIKFIKNQNLNTSFKKYSTFNSLKKNILVLKFYFLIINKIKNKKYFILSFVFFENFYKKFKQDFIKDKKLIFSLEINDSISIILNFLFILLFNILFTFLQNSKTKIIFLKFFVNQRLFGIKHHAFSSFAPVQSFCIPDCIFGNSVVRSSLREKPKHRTEEEPLLLQLLPSHSFTSVLLQQLRRSEPKRFGFAEEANQERRSDFGIRDHAFGSSAKPTSKKADRIKIADCIKTIIYNSNKRFPNENKIIINDFSSFVIKDFKKTEKSNKRLSILEFFKRNSIEFIFINFFSIVLHFESSILQLPSLSFLLLNSCINSFVSLQPILNIDSAKAKGSEKIKAEVHFQFASSAKPNHFGSSASLREQPTSERSNAKAELMRLQSGCEGVHKNKNTNHIFFIKKIKNCKINENKKTYLKFFCLKKKELFYFMFFLASAEPKHNIYYYINLLFHFYCFSLKKIQHIILIKTFLIQNSSSGVKKKAQFLCSNSFMHKALSVPHGMLAEPSKKEAQHSTSPPMSDFTSLLHLSSMGDTLCISERKKTYKFFNKFSLNNNMFFLFNNKNFLNNMIFEIYNKVLFLNNYFSIFINQKYKPFRMHNLIKSKTLKNFKLTQKVYNIKLLLKFQKIFYCIEMTYFLSKKNFYNKTKKFLFFKIQKLLWNCFILKKKSFLPLYSIIFSKKKYSDFYYHFNDNILEKESVLSIFIKKKLLFFHSKSEGKEKAPLRVSLYYPKQSNEPKCSKRGGSMQKEAKEKKQKKGSKGIDKSKIASLLHKRQQKNEYKAINMVLNNVKKNNRKIEIIFGPLKFGLSFELYCNIFSFYTFNYFIKQSIKTIKSNFLFYDCLNFYKKKFFNLNNYSCSSFSMLLKTTEIKDLNKTKKKQRKNETLHGVRKILIKKSIIYTLLSKKQNLVINNQNFFYVLKKLIEILKQIRPLKYLLHLKRYFFVTARNENLKNFTFFNIILKAFYPYYKMSNFVLNSFDIENYLKSKIFFLIIKFTKINMSFLKKNSISFFLSELKIQNSFLAILLYTLLFQYTNEHTQTNSIISNDDRNKDINQKILNCYNKKGTSLPNSASSCFFTPQGADRKQPIKHWLFRFSAFSHTIGKAEAEQFSFGEQKLLQSKPKKRSECINPSEKKEKNEYIRLYNIGFYYGSFFFNFNINIFDIVDILYKNFYISFSCSAQIEKPKLFKIRFIKSSIRKNKYSYKTYKINLFKYKFFKSVLKKLCSLLRFGDSSLRKRINSVLQHSQMRDRTAESNQTYANTNKKIKKKIYIKSIFSLHTKYKKSLKNNNLFLYDFKKFFFNNSFFTIYKNFQINKIQNKNKFFLIKKWDPLKGRSQKKSNYIWKKNKISVFYETNYLNIFYNSKFSNCLITDKNNIFILNSKYTIINKFANATISWNTEYNISHCSVLQKKINKNKENIFYLKKRKILSLDEMHSLKKNGLNFKGFFLFLRYVSNTLSDSKKERLNTKEFLIRDKIGCLIKKQISILKNYKVQNFHQFFFYFVLGREVKKIALVLWQSRQAKQPSASAELMRKSASKQNKCIHFCFTSLESSNCQSSIDKPKMQQTTQYFNFALAERRQSQCKINTGLIPSKINLKKHLNLLKNIILKYNSQAQKKLLYKLSYRIMNWSYYYKIVTNSQLFYYCDKIIYKLLWKWACRNHPNKSKKWIQQKYFFSLKNKKWVFGILPKNFDSKSSRKDIFYLPFHNFLIKI</sequence>
<keyword evidence="4" id="KW-0934">Plastid</keyword>
<protein>
    <recommendedName>
        <fullName evidence="3">Group II intron maturase-specific domain-containing protein</fullName>
    </recommendedName>
</protein>
<feature type="domain" description="Group II intron maturase-specific" evidence="3">
    <location>
        <begin position="1612"/>
        <end position="1689"/>
    </location>
</feature>
<name>A0A2U8GI03_9CHLO</name>
<evidence type="ECO:0000256" key="1">
    <source>
        <dbReference type="SAM" id="MobiDB-lite"/>
    </source>
</evidence>
<geneLocation type="chloroplast" evidence="4"/>
<evidence type="ECO:0000259" key="3">
    <source>
        <dbReference type="Pfam" id="PF08388"/>
    </source>
</evidence>
<dbReference type="Pfam" id="PF08388">
    <property type="entry name" value="GIIM"/>
    <property type="match status" value="1"/>
</dbReference>
<organism evidence="4">
    <name type="scientific">Pediastrum angulosum</name>
    <dbReference type="NCBI Taxonomy" id="271408"/>
    <lineage>
        <taxon>Eukaryota</taxon>
        <taxon>Viridiplantae</taxon>
        <taxon>Chlorophyta</taxon>
        <taxon>core chlorophytes</taxon>
        <taxon>Chlorophyceae</taxon>
        <taxon>CS clade</taxon>
        <taxon>Sphaeropleales</taxon>
        <taxon>Hydrodictyaceae</taxon>
        <taxon>Pediastrum</taxon>
    </lineage>
</organism>
<reference evidence="4" key="1">
    <citation type="journal article" date="2018" name="Am. J. Bot.">
        <title>Organellar phylogenomics inform systematics in the green algal family Hydrodictyaceae (Chlorophyceae) and provide clues to the complex evolutionary history of plastid genomes in the green algal tree of life.</title>
        <authorList>
            <person name="McManus H.A."/>
            <person name="Fucikova K."/>
            <person name="Lewis P.O."/>
            <person name="Lewis L.A."/>
            <person name="Karol K.G."/>
        </authorList>
    </citation>
    <scope>NUCLEOTIDE SEQUENCE</scope>
</reference>
<keyword evidence="2" id="KW-0472">Membrane</keyword>
<accession>A0A2U8GI03</accession>
<keyword evidence="4" id="KW-0150">Chloroplast</keyword>
<feature type="region of interest" description="Disordered" evidence="1">
    <location>
        <begin position="749"/>
        <end position="777"/>
    </location>
</feature>
<feature type="transmembrane region" description="Helical" evidence="2">
    <location>
        <begin position="99"/>
        <end position="118"/>
    </location>
</feature>
<keyword evidence="2" id="KW-1133">Transmembrane helix</keyword>
<dbReference type="EMBL" id="MF276978">
    <property type="protein sequence ID" value="AWI68208.1"/>
    <property type="molecule type" value="Genomic_DNA"/>
</dbReference>
<evidence type="ECO:0000313" key="4">
    <source>
        <dbReference type="EMBL" id="AWI68208.1"/>
    </source>
</evidence>